<sequence length="115" mass="12546">MKVTTALDYSVVLTEIHPPSKAEFNSKRKPFLLTDGQIGYQNAFDAMVDAVYYALEKAGASELDIVMSESGWPTAGGPGALEDNPGTYYGNLSKHVKRNGTPKRPAKPVETHVYK</sequence>
<feature type="region of interest" description="Disordered" evidence="6">
    <location>
        <begin position="76"/>
        <end position="115"/>
    </location>
</feature>
<dbReference type="InterPro" id="IPR000490">
    <property type="entry name" value="Glyco_hydro_17"/>
</dbReference>
<dbReference type="PANTHER" id="PTHR32227">
    <property type="entry name" value="GLUCAN ENDO-1,3-BETA-GLUCOSIDASE BG1-RELATED-RELATED"/>
    <property type="match status" value="1"/>
</dbReference>
<comment type="similarity">
    <text evidence="1 4">Belongs to the glycosyl hydrolase 17 family.</text>
</comment>
<dbReference type="GO" id="GO:0005975">
    <property type="term" value="P:carbohydrate metabolic process"/>
    <property type="evidence" value="ECO:0007669"/>
    <property type="project" value="InterPro"/>
</dbReference>
<organism evidence="7 8">
    <name type="scientific">Heracleum sosnowskyi</name>
    <dbReference type="NCBI Taxonomy" id="360622"/>
    <lineage>
        <taxon>Eukaryota</taxon>
        <taxon>Viridiplantae</taxon>
        <taxon>Streptophyta</taxon>
        <taxon>Embryophyta</taxon>
        <taxon>Tracheophyta</taxon>
        <taxon>Spermatophyta</taxon>
        <taxon>Magnoliopsida</taxon>
        <taxon>eudicotyledons</taxon>
        <taxon>Gunneridae</taxon>
        <taxon>Pentapetalae</taxon>
        <taxon>asterids</taxon>
        <taxon>campanulids</taxon>
        <taxon>Apiales</taxon>
        <taxon>Apiaceae</taxon>
        <taxon>Apioideae</taxon>
        <taxon>apioid superclade</taxon>
        <taxon>Tordylieae</taxon>
        <taxon>Tordyliinae</taxon>
        <taxon>Heracleum</taxon>
    </lineage>
</organism>
<dbReference type="Proteomes" id="UP001237642">
    <property type="component" value="Unassembled WGS sequence"/>
</dbReference>
<dbReference type="GO" id="GO:0004553">
    <property type="term" value="F:hydrolase activity, hydrolyzing O-glycosyl compounds"/>
    <property type="evidence" value="ECO:0007669"/>
    <property type="project" value="InterPro"/>
</dbReference>
<gene>
    <name evidence="7" type="ORF">POM88_040121</name>
</gene>
<dbReference type="InterPro" id="IPR017853">
    <property type="entry name" value="GH"/>
</dbReference>
<dbReference type="InterPro" id="IPR044965">
    <property type="entry name" value="Glyco_hydro_17_plant"/>
</dbReference>
<keyword evidence="8" id="KW-1185">Reference proteome</keyword>
<keyword evidence="2 5" id="KW-0378">Hydrolase</keyword>
<evidence type="ECO:0000256" key="1">
    <source>
        <dbReference type="ARBA" id="ARBA00008773"/>
    </source>
</evidence>
<proteinExistence type="inferred from homology"/>
<feature type="compositionally biased region" description="Basic residues" evidence="6">
    <location>
        <begin position="94"/>
        <end position="106"/>
    </location>
</feature>
<dbReference type="EMBL" id="JAUIZM010000009">
    <property type="protein sequence ID" value="KAK1364560.1"/>
    <property type="molecule type" value="Genomic_DNA"/>
</dbReference>
<evidence type="ECO:0000313" key="7">
    <source>
        <dbReference type="EMBL" id="KAK1364560.1"/>
    </source>
</evidence>
<dbReference type="SUPFAM" id="SSF51445">
    <property type="entry name" value="(Trans)glycosidases"/>
    <property type="match status" value="1"/>
</dbReference>
<evidence type="ECO:0000256" key="2">
    <source>
        <dbReference type="ARBA" id="ARBA00022801"/>
    </source>
</evidence>
<name>A0AAD8M728_9APIA</name>
<evidence type="ECO:0000256" key="4">
    <source>
        <dbReference type="RuleBase" id="RU004335"/>
    </source>
</evidence>
<reference evidence="7" key="1">
    <citation type="submission" date="2023-02" db="EMBL/GenBank/DDBJ databases">
        <title>Genome of toxic invasive species Heracleum sosnowskyi carries increased number of genes despite the absence of recent whole-genome duplications.</title>
        <authorList>
            <person name="Schelkunov M."/>
            <person name="Shtratnikova V."/>
            <person name="Makarenko M."/>
            <person name="Klepikova A."/>
            <person name="Omelchenko D."/>
            <person name="Novikova G."/>
            <person name="Obukhova E."/>
            <person name="Bogdanov V."/>
            <person name="Penin A."/>
            <person name="Logacheva M."/>
        </authorList>
    </citation>
    <scope>NUCLEOTIDE SEQUENCE</scope>
    <source>
        <strain evidence="7">Hsosn_3</strain>
        <tissue evidence="7">Leaf</tissue>
    </source>
</reference>
<comment type="caution">
    <text evidence="7">The sequence shown here is derived from an EMBL/GenBank/DDBJ whole genome shotgun (WGS) entry which is preliminary data.</text>
</comment>
<dbReference type="PROSITE" id="PS00587">
    <property type="entry name" value="GLYCOSYL_HYDROL_F17"/>
    <property type="match status" value="1"/>
</dbReference>
<protein>
    <submittedName>
        <fullName evidence="7">Glucan endo-1,3-beta-D-glucosidase</fullName>
    </submittedName>
</protein>
<evidence type="ECO:0000313" key="8">
    <source>
        <dbReference type="Proteomes" id="UP001237642"/>
    </source>
</evidence>
<dbReference type="Pfam" id="PF00332">
    <property type="entry name" value="Glyco_hydro_17"/>
    <property type="match status" value="1"/>
</dbReference>
<keyword evidence="3 5" id="KW-0326">Glycosidase</keyword>
<reference evidence="7" key="2">
    <citation type="submission" date="2023-05" db="EMBL/GenBank/DDBJ databases">
        <authorList>
            <person name="Schelkunov M.I."/>
        </authorList>
    </citation>
    <scope>NUCLEOTIDE SEQUENCE</scope>
    <source>
        <strain evidence="7">Hsosn_3</strain>
        <tissue evidence="7">Leaf</tissue>
    </source>
</reference>
<dbReference type="Gene3D" id="3.20.20.80">
    <property type="entry name" value="Glycosidases"/>
    <property type="match status" value="1"/>
</dbReference>
<dbReference type="AlphaFoldDB" id="A0AAD8M728"/>
<accession>A0AAD8M728</accession>
<evidence type="ECO:0000256" key="5">
    <source>
        <dbReference type="RuleBase" id="RU004336"/>
    </source>
</evidence>
<evidence type="ECO:0000256" key="3">
    <source>
        <dbReference type="ARBA" id="ARBA00023295"/>
    </source>
</evidence>
<evidence type="ECO:0000256" key="6">
    <source>
        <dbReference type="SAM" id="MobiDB-lite"/>
    </source>
</evidence>